<evidence type="ECO:0000313" key="2">
    <source>
        <dbReference type="Proteomes" id="UP001255185"/>
    </source>
</evidence>
<comment type="caution">
    <text evidence="1">The sequence shown here is derived from an EMBL/GenBank/DDBJ whole genome shotgun (WGS) entry which is preliminary data.</text>
</comment>
<dbReference type="EMBL" id="JAVDVI010000005">
    <property type="protein sequence ID" value="MDR6967409.1"/>
    <property type="molecule type" value="Genomic_DNA"/>
</dbReference>
<proteinExistence type="predicted"/>
<keyword evidence="2" id="KW-1185">Reference proteome</keyword>
<reference evidence="1 2" key="1">
    <citation type="submission" date="2023-07" db="EMBL/GenBank/DDBJ databases">
        <title>Sorghum-associated microbial communities from plants grown in Nebraska, USA.</title>
        <authorList>
            <person name="Schachtman D."/>
        </authorList>
    </citation>
    <scope>NUCLEOTIDE SEQUENCE [LARGE SCALE GENOMIC DNA]</scope>
    <source>
        <strain evidence="1 2">3773</strain>
    </source>
</reference>
<dbReference type="RefSeq" id="WP_310025533.1">
    <property type="nucleotide sequence ID" value="NZ_JAVDVI010000005.1"/>
</dbReference>
<sequence>MKHLEQIEDWIENIEGSDLKPRIKNQTVNNLIDIWKFITYYDETISLKSENVITFENKNGIQEDISLTVKDLVLKPSNVIRNVLLETELELGKYGSNYNGKYNIQFQRFEQNFCSQKIVSLKEEILSIVKGEMISFEHIEYIHKNTSDKIEILNTNLKVVECKKNSIQKALDKASISDTSKKQWLLLVLDHLKNNCNTFLIQDQIKDTAFTSKFDKVFLFDFYKGQFIELKLEN</sequence>
<name>A0ABU1TN63_9FLAO</name>
<evidence type="ECO:0000313" key="1">
    <source>
        <dbReference type="EMBL" id="MDR6967409.1"/>
    </source>
</evidence>
<gene>
    <name evidence="1" type="ORF">J2X31_001420</name>
</gene>
<dbReference type="Proteomes" id="UP001255185">
    <property type="component" value="Unassembled WGS sequence"/>
</dbReference>
<protein>
    <submittedName>
        <fullName evidence="1">Uncharacterized protein</fullName>
    </submittedName>
</protein>
<organism evidence="1 2">
    <name type="scientific">Flavobacterium arsenatis</name>
    <dbReference type="NCBI Taxonomy" id="1484332"/>
    <lineage>
        <taxon>Bacteria</taxon>
        <taxon>Pseudomonadati</taxon>
        <taxon>Bacteroidota</taxon>
        <taxon>Flavobacteriia</taxon>
        <taxon>Flavobacteriales</taxon>
        <taxon>Flavobacteriaceae</taxon>
        <taxon>Flavobacterium</taxon>
    </lineage>
</organism>
<accession>A0ABU1TN63</accession>